<dbReference type="InterPro" id="IPR015943">
    <property type="entry name" value="WD40/YVTN_repeat-like_dom_sf"/>
</dbReference>
<dbReference type="PANTHER" id="PTHR34512:SF30">
    <property type="entry name" value="OUTER MEMBRANE PROTEIN ASSEMBLY FACTOR BAMB"/>
    <property type="match status" value="1"/>
</dbReference>
<dbReference type="NCBIfam" id="TIGR03300">
    <property type="entry name" value="assembly_YfgL"/>
    <property type="match status" value="1"/>
</dbReference>
<keyword evidence="4" id="KW-0564">Palmitate</keyword>
<dbReference type="NCBIfam" id="NF008351">
    <property type="entry name" value="PRK11138.1"/>
    <property type="match status" value="1"/>
</dbReference>
<evidence type="ECO:0000313" key="7">
    <source>
        <dbReference type="EMBL" id="MFA0569514.1"/>
    </source>
</evidence>
<feature type="signal peptide" evidence="5">
    <location>
        <begin position="1"/>
        <end position="29"/>
    </location>
</feature>
<evidence type="ECO:0000256" key="1">
    <source>
        <dbReference type="ARBA" id="ARBA00022729"/>
    </source>
</evidence>
<dbReference type="PANTHER" id="PTHR34512">
    <property type="entry name" value="CELL SURFACE PROTEIN"/>
    <property type="match status" value="1"/>
</dbReference>
<evidence type="ECO:0000256" key="5">
    <source>
        <dbReference type="SAM" id="SignalP"/>
    </source>
</evidence>
<keyword evidence="1 4" id="KW-0732">Signal</keyword>
<dbReference type="PROSITE" id="PS51257">
    <property type="entry name" value="PROKAR_LIPOPROTEIN"/>
    <property type="match status" value="1"/>
</dbReference>
<accession>A0ABV4NDM7</accession>
<dbReference type="Proteomes" id="UP001570417">
    <property type="component" value="Unassembled WGS sequence"/>
</dbReference>
<comment type="function">
    <text evidence="4">Part of the outer membrane protein assembly complex, which is involved in assembly and insertion of beta-barrel proteins into the outer membrane.</text>
</comment>
<sequence length="391" mass="42161">MKRMFQKSVLSKFTICALGLGLLAGCASEEDTVIMAPVPVVKSEFTPSTEWSTSIGNGVGHYFSKLNPEFAYGKVFLASRDGLVKAIDPETGKEIWKADLEKDVYARLSGGLTAAYGQIFVGTENGEVISLDEETGEELWRVLVNGEVLASPATDSNLVLVHTSRGMLIALDQATGEQKWTISTEVPSLTLRGDSAPIAVSGGVFWGTANGRLAAAIVERGQLIWQQPVGTPQGATEIDRLVDVDASPIVLGGTLYTIGINGQLIGIDLRSGKPTWKRNYSSAIDMTSDGSRIFVVTDKDHVVAVDARSGTELWKTDKLENRLLTAPALIDNYLVVGDSEGYLHWLDRSTGEFVAQQLVHDSGFSVSPIELPEGYLIVTRNGDVKKLTISQ</sequence>
<dbReference type="SUPFAM" id="SSF50998">
    <property type="entry name" value="Quinoprotein alcohol dehydrogenase-like"/>
    <property type="match status" value="1"/>
</dbReference>
<feature type="chain" id="PRO_5045375751" description="Outer membrane protein assembly factor BamB" evidence="5">
    <location>
        <begin position="30"/>
        <end position="391"/>
    </location>
</feature>
<dbReference type="HAMAP" id="MF_00923">
    <property type="entry name" value="OM_assembly_BamB"/>
    <property type="match status" value="1"/>
</dbReference>
<dbReference type="InterPro" id="IPR018391">
    <property type="entry name" value="PQQ_b-propeller_rpt"/>
</dbReference>
<evidence type="ECO:0000259" key="6">
    <source>
        <dbReference type="Pfam" id="PF13360"/>
    </source>
</evidence>
<dbReference type="SMART" id="SM00564">
    <property type="entry name" value="PQQ"/>
    <property type="match status" value="7"/>
</dbReference>
<dbReference type="Gene3D" id="2.130.10.10">
    <property type="entry name" value="YVTN repeat-like/Quinoprotein amine dehydrogenase"/>
    <property type="match status" value="1"/>
</dbReference>
<comment type="subcellular location">
    <subcellularLocation>
        <location evidence="4">Cell outer membrane</location>
        <topology evidence="4">Lipid-anchor</topology>
    </subcellularLocation>
</comment>
<keyword evidence="4" id="KW-0449">Lipoprotein</keyword>
<evidence type="ECO:0000256" key="4">
    <source>
        <dbReference type="HAMAP-Rule" id="MF_00923"/>
    </source>
</evidence>
<dbReference type="RefSeq" id="WP_372266675.1">
    <property type="nucleotide sequence ID" value="NZ_JBFRUW010000055.1"/>
</dbReference>
<keyword evidence="3 4" id="KW-0998">Cell outer membrane</keyword>
<gene>
    <name evidence="4 7" type="primary">bamB</name>
    <name evidence="7" type="ORF">AB4566_14680</name>
</gene>
<feature type="domain" description="Pyrrolo-quinoline quinone repeat" evidence="6">
    <location>
        <begin position="80"/>
        <end position="316"/>
    </location>
</feature>
<evidence type="ECO:0000256" key="3">
    <source>
        <dbReference type="ARBA" id="ARBA00023237"/>
    </source>
</evidence>
<dbReference type="EMBL" id="JBFRUW010000055">
    <property type="protein sequence ID" value="MFA0569514.1"/>
    <property type="molecule type" value="Genomic_DNA"/>
</dbReference>
<dbReference type="InterPro" id="IPR002372">
    <property type="entry name" value="PQQ_rpt_dom"/>
</dbReference>
<keyword evidence="2 4" id="KW-0472">Membrane</keyword>
<evidence type="ECO:0000256" key="2">
    <source>
        <dbReference type="ARBA" id="ARBA00023136"/>
    </source>
</evidence>
<dbReference type="InterPro" id="IPR011047">
    <property type="entry name" value="Quinoprotein_ADH-like_sf"/>
</dbReference>
<comment type="caution">
    <text evidence="7">The sequence shown here is derived from an EMBL/GenBank/DDBJ whole genome shotgun (WGS) entry which is preliminary data.</text>
</comment>
<organism evidence="7 8">
    <name type="scientific">Vibrio gallaecicus</name>
    <dbReference type="NCBI Taxonomy" id="552386"/>
    <lineage>
        <taxon>Bacteria</taxon>
        <taxon>Pseudomonadati</taxon>
        <taxon>Pseudomonadota</taxon>
        <taxon>Gammaproteobacteria</taxon>
        <taxon>Vibrionales</taxon>
        <taxon>Vibrionaceae</taxon>
        <taxon>Vibrio</taxon>
    </lineage>
</organism>
<proteinExistence type="inferred from homology"/>
<evidence type="ECO:0000313" key="8">
    <source>
        <dbReference type="Proteomes" id="UP001570417"/>
    </source>
</evidence>
<dbReference type="Pfam" id="PF13360">
    <property type="entry name" value="PQQ_2"/>
    <property type="match status" value="1"/>
</dbReference>
<reference evidence="7 8" key="1">
    <citation type="journal article" date="2024" name="ISME J.">
        <title>Tailless and filamentous prophages are predominant in marine Vibrio.</title>
        <authorList>
            <person name="Steensen K."/>
            <person name="Seneca J."/>
            <person name="Bartlau N."/>
            <person name="Yu X.A."/>
            <person name="Hussain F.A."/>
            <person name="Polz M.F."/>
        </authorList>
    </citation>
    <scope>NUCLEOTIDE SEQUENCE [LARGE SCALE GENOMIC DNA]</scope>
    <source>
        <strain evidence="7 8">10N.222.51.A1</strain>
    </source>
</reference>
<dbReference type="InterPro" id="IPR017687">
    <property type="entry name" value="BamB"/>
</dbReference>
<name>A0ABV4NDM7_9VIBR</name>
<comment type="subunit">
    <text evidence="4">Part of the Bam complex.</text>
</comment>
<comment type="similarity">
    <text evidence="4">Belongs to the BamB family.</text>
</comment>
<keyword evidence="8" id="KW-1185">Reference proteome</keyword>
<protein>
    <recommendedName>
        <fullName evidence="4">Outer membrane protein assembly factor BamB</fullName>
    </recommendedName>
</protein>